<evidence type="ECO:0000313" key="2">
    <source>
        <dbReference type="Proteomes" id="UP001304650"/>
    </source>
</evidence>
<dbReference type="Proteomes" id="UP001304650">
    <property type="component" value="Chromosome"/>
</dbReference>
<dbReference type="AlphaFoldDB" id="A0AA96LUP3"/>
<protein>
    <submittedName>
        <fullName evidence="1">Uncharacterized protein</fullName>
    </submittedName>
</protein>
<accession>A0AA96LUP3</accession>
<evidence type="ECO:0000313" key="1">
    <source>
        <dbReference type="EMBL" id="WNR46826.1"/>
    </source>
</evidence>
<organism evidence="1 2">
    <name type="scientific">Paenibacillus roseopurpureus</name>
    <dbReference type="NCBI Taxonomy" id="2918901"/>
    <lineage>
        <taxon>Bacteria</taxon>
        <taxon>Bacillati</taxon>
        <taxon>Bacillota</taxon>
        <taxon>Bacilli</taxon>
        <taxon>Bacillales</taxon>
        <taxon>Paenibacillaceae</taxon>
        <taxon>Paenibacillus</taxon>
    </lineage>
</organism>
<dbReference type="RefSeq" id="WP_314805222.1">
    <property type="nucleotide sequence ID" value="NZ_CP130319.1"/>
</dbReference>
<gene>
    <name evidence="1" type="ORF">MJB10_12275</name>
</gene>
<reference evidence="1" key="1">
    <citation type="submission" date="2022-02" db="EMBL/GenBank/DDBJ databases">
        <title>Paenibacillus sp. MBLB1832 Whole Genome Shotgun Sequencing.</title>
        <authorList>
            <person name="Hwang C.Y."/>
            <person name="Cho E.-S."/>
            <person name="Seo M.-J."/>
        </authorList>
    </citation>
    <scope>NUCLEOTIDE SEQUENCE</scope>
    <source>
        <strain evidence="1">MBLB1832</strain>
    </source>
</reference>
<proteinExistence type="predicted"/>
<dbReference type="EMBL" id="CP130319">
    <property type="protein sequence ID" value="WNR46826.1"/>
    <property type="molecule type" value="Genomic_DNA"/>
</dbReference>
<keyword evidence="2" id="KW-1185">Reference proteome</keyword>
<name>A0AA96LUP3_9BACL</name>
<dbReference type="KEGG" id="proo:MJB10_12275"/>
<sequence length="63" mass="7303">MDGQQAYLRPGYPREISRWREPTPTNPTFYQIPYRSLLPLGPYSNVIIAGRMLDIDDEAHILV</sequence>